<gene>
    <name evidence="2" type="ORF">TVD_08900</name>
</gene>
<keyword evidence="1" id="KW-1133">Transmembrane helix</keyword>
<dbReference type="KEGG" id="tvr:TVD_08900"/>
<evidence type="ECO:0000313" key="2">
    <source>
        <dbReference type="EMBL" id="AKJ95465.1"/>
    </source>
</evidence>
<dbReference type="PATRIC" id="fig|106634.4.peg.1819"/>
<proteinExistence type="predicted"/>
<organism evidence="2 3">
    <name type="scientific">Thioalkalivibrio versutus</name>
    <dbReference type="NCBI Taxonomy" id="106634"/>
    <lineage>
        <taxon>Bacteria</taxon>
        <taxon>Pseudomonadati</taxon>
        <taxon>Pseudomonadota</taxon>
        <taxon>Gammaproteobacteria</taxon>
        <taxon>Chromatiales</taxon>
        <taxon>Ectothiorhodospiraceae</taxon>
        <taxon>Thioalkalivibrio</taxon>
    </lineage>
</organism>
<evidence type="ECO:0000313" key="3">
    <source>
        <dbReference type="Proteomes" id="UP000064201"/>
    </source>
</evidence>
<keyword evidence="3" id="KW-1185">Reference proteome</keyword>
<keyword evidence="1" id="KW-0812">Transmembrane</keyword>
<evidence type="ECO:0000256" key="1">
    <source>
        <dbReference type="SAM" id="Phobius"/>
    </source>
</evidence>
<feature type="transmembrane region" description="Helical" evidence="1">
    <location>
        <begin position="44"/>
        <end position="66"/>
    </location>
</feature>
<dbReference type="Proteomes" id="UP000064201">
    <property type="component" value="Chromosome"/>
</dbReference>
<name>A0A0G3G2L1_9GAMM</name>
<keyword evidence="1" id="KW-0472">Membrane</keyword>
<feature type="transmembrane region" description="Helical" evidence="1">
    <location>
        <begin position="12"/>
        <end position="32"/>
    </location>
</feature>
<dbReference type="EMBL" id="CP011367">
    <property type="protein sequence ID" value="AKJ95465.1"/>
    <property type="molecule type" value="Genomic_DNA"/>
</dbReference>
<dbReference type="OrthoDB" id="188694at2"/>
<feature type="transmembrane region" description="Helical" evidence="1">
    <location>
        <begin position="113"/>
        <end position="131"/>
    </location>
</feature>
<sequence>MLVSVYAVVHGWFNFLWFSNVALLGGLLAAWLESRRIASMMLVAVVLLELGWVLDFLLSMAVWGWAPLGVVHYMFNPEIPLFVRLLSLYHLPLPFVLIWMVWRLGYDPRAWRYMVGLGWVILLLTFALADADNNVNWVLGPGGQVQEWMHPVAWLAVVMAVCSGVWWLTHLLSAWLLPQRSIARCGRAW</sequence>
<accession>A0A0G3G2L1</accession>
<reference evidence="2 3" key="1">
    <citation type="submission" date="2015-04" db="EMBL/GenBank/DDBJ databases">
        <title>Complete Sequence for the Genome of the Thioalkalivibrio versutus D301.</title>
        <authorList>
            <person name="Mu T."/>
            <person name="Zhou J."/>
            <person name="Xu X."/>
        </authorList>
    </citation>
    <scope>NUCLEOTIDE SEQUENCE [LARGE SCALE GENOMIC DNA]</scope>
    <source>
        <strain evidence="2 3">D301</strain>
    </source>
</reference>
<protein>
    <submittedName>
        <fullName evidence="2">Membrane protein</fullName>
    </submittedName>
</protein>
<dbReference type="STRING" id="106634.TVD_08900"/>
<feature type="transmembrane region" description="Helical" evidence="1">
    <location>
        <begin position="151"/>
        <end position="177"/>
    </location>
</feature>
<feature type="transmembrane region" description="Helical" evidence="1">
    <location>
        <begin position="81"/>
        <end position="101"/>
    </location>
</feature>
<dbReference type="AlphaFoldDB" id="A0A0G3G2L1"/>